<gene>
    <name evidence="1" type="ORF">VITISV_001507</name>
</gene>
<sequence length="139" mass="15601">MGARHMPSWGIRMELTRIALRAPCHLGEGSLLLAHADGPPCVIAHSTRERILSDRNSTLSGYLTSEWERRMFQLLRSDISGSSDSAYPESFSLSIQCREVLLKLPDISDRHLEIFCFKYLLSKSPKSPCNPPIIGFLSI</sequence>
<evidence type="ECO:0000313" key="1">
    <source>
        <dbReference type="EMBL" id="CAN73145.1"/>
    </source>
</evidence>
<dbReference type="AlphaFoldDB" id="A5C7U7"/>
<name>A5C7U7_VITVI</name>
<proteinExistence type="predicted"/>
<protein>
    <submittedName>
        <fullName evidence="1">Uncharacterized protein</fullName>
    </submittedName>
</protein>
<accession>A5C7U7</accession>
<dbReference type="EMBL" id="AM485339">
    <property type="protein sequence ID" value="CAN73145.1"/>
    <property type="molecule type" value="Genomic_DNA"/>
</dbReference>
<organism evidence="1">
    <name type="scientific">Vitis vinifera</name>
    <name type="common">Grape</name>
    <dbReference type="NCBI Taxonomy" id="29760"/>
    <lineage>
        <taxon>Eukaryota</taxon>
        <taxon>Viridiplantae</taxon>
        <taxon>Streptophyta</taxon>
        <taxon>Embryophyta</taxon>
        <taxon>Tracheophyta</taxon>
        <taxon>Spermatophyta</taxon>
        <taxon>Magnoliopsida</taxon>
        <taxon>eudicotyledons</taxon>
        <taxon>Gunneridae</taxon>
        <taxon>Pentapetalae</taxon>
        <taxon>rosids</taxon>
        <taxon>Vitales</taxon>
        <taxon>Vitaceae</taxon>
        <taxon>Viteae</taxon>
        <taxon>Vitis</taxon>
    </lineage>
</organism>
<reference evidence="1" key="1">
    <citation type="journal article" date="2007" name="PLoS ONE">
        <title>The first genome sequence of an elite grapevine cultivar (Pinot noir Vitis vinifera L.): coping with a highly heterozygous genome.</title>
        <authorList>
            <person name="Velasco R."/>
            <person name="Zharkikh A."/>
            <person name="Troggio M."/>
            <person name="Cartwright D.A."/>
            <person name="Cestaro A."/>
            <person name="Pruss D."/>
            <person name="Pindo M."/>
            <person name="FitzGerald L.M."/>
            <person name="Vezzulli S."/>
            <person name="Reid J."/>
            <person name="Malacarne G."/>
            <person name="Iliev D."/>
            <person name="Coppola G."/>
            <person name="Wardell B."/>
            <person name="Micheletti D."/>
            <person name="Macalma T."/>
            <person name="Facci M."/>
            <person name="Mitchell J.T."/>
            <person name="Perazzolli M."/>
            <person name="Eldredge G."/>
            <person name="Gatto P."/>
            <person name="Oyzerski R."/>
            <person name="Moretto M."/>
            <person name="Gutin N."/>
            <person name="Stefanini M."/>
            <person name="Chen Y."/>
            <person name="Segala C."/>
            <person name="Davenport C."/>
            <person name="Dematte L."/>
            <person name="Mraz A."/>
            <person name="Battilana J."/>
            <person name="Stormo K."/>
            <person name="Costa F."/>
            <person name="Tao Q."/>
            <person name="Si-Ammour A."/>
            <person name="Harkins T."/>
            <person name="Lackey A."/>
            <person name="Perbost C."/>
            <person name="Taillon B."/>
            <person name="Stella A."/>
            <person name="Solovyev V."/>
            <person name="Fawcett J.A."/>
            <person name="Sterck L."/>
            <person name="Vandepoele K."/>
            <person name="Grando S.M."/>
            <person name="Toppo S."/>
            <person name="Moser C."/>
            <person name="Lanchbury J."/>
            <person name="Bogden R."/>
            <person name="Skolnick M."/>
            <person name="Sgaramella V."/>
            <person name="Bhatnagar S.K."/>
            <person name="Fontana P."/>
            <person name="Gutin A."/>
            <person name="Van de Peer Y."/>
            <person name="Salamini F."/>
            <person name="Viola R."/>
        </authorList>
    </citation>
    <scope>NUCLEOTIDE SEQUENCE</scope>
</reference>